<dbReference type="GO" id="GO:0005739">
    <property type="term" value="C:mitochondrion"/>
    <property type="evidence" value="ECO:0007669"/>
    <property type="project" value="TreeGrafter"/>
</dbReference>
<dbReference type="InterPro" id="IPR017927">
    <property type="entry name" value="FAD-bd_FR_type"/>
</dbReference>
<evidence type="ECO:0000313" key="6">
    <source>
        <dbReference type="Proteomes" id="UP000007796"/>
    </source>
</evidence>
<keyword evidence="2" id="KW-0520">NAD</keyword>
<reference evidence="5 6" key="1">
    <citation type="journal article" date="2011" name="Proc. Natl. Acad. Sci. U.S.A.">
        <title>Genome and transcriptome analyses of the mountain pine beetle-fungal symbiont Grosmannia clavigera, a lodgepole pine pathogen.</title>
        <authorList>
            <person name="DiGuistini S."/>
            <person name="Wang Y."/>
            <person name="Liao N.Y."/>
            <person name="Taylor G."/>
            <person name="Tanguay P."/>
            <person name="Feau N."/>
            <person name="Henrissat B."/>
            <person name="Chan S.K."/>
            <person name="Hesse-Orce U."/>
            <person name="Alamouti S.M."/>
            <person name="Tsui C.K.M."/>
            <person name="Docking R.T."/>
            <person name="Levasseur A."/>
            <person name="Haridas S."/>
            <person name="Robertson G."/>
            <person name="Birol I."/>
            <person name="Holt R.A."/>
            <person name="Marra M.A."/>
            <person name="Hamelin R.C."/>
            <person name="Hirst M."/>
            <person name="Jones S.J.M."/>
            <person name="Bohlmann J."/>
            <person name="Breuil C."/>
        </authorList>
    </citation>
    <scope>NUCLEOTIDE SEQUENCE [LARGE SCALE GENOMIC DNA]</scope>
    <source>
        <strain evidence="6">kw1407 / UAMH 11150</strain>
    </source>
</reference>
<dbReference type="GeneID" id="25979680"/>
<dbReference type="STRING" id="655863.F0XM80"/>
<keyword evidence="6" id="KW-1185">Reference proteome</keyword>
<evidence type="ECO:0000313" key="5">
    <source>
        <dbReference type="EMBL" id="EFX01324.1"/>
    </source>
</evidence>
<proteinExistence type="predicted"/>
<feature type="region of interest" description="Disordered" evidence="3">
    <location>
        <begin position="1"/>
        <end position="21"/>
    </location>
</feature>
<dbReference type="Gene3D" id="3.40.50.80">
    <property type="entry name" value="Nucleotide-binding domain of ferredoxin-NADP reductase (FNR) module"/>
    <property type="match status" value="1"/>
</dbReference>
<dbReference type="InterPro" id="IPR017938">
    <property type="entry name" value="Riboflavin_synthase-like_b-brl"/>
</dbReference>
<dbReference type="PROSITE" id="PS51384">
    <property type="entry name" value="FAD_FR"/>
    <property type="match status" value="1"/>
</dbReference>
<dbReference type="eggNOG" id="KOG0534">
    <property type="taxonomic scope" value="Eukaryota"/>
</dbReference>
<dbReference type="PANTHER" id="PTHR46505:SF1">
    <property type="entry name" value="OXIDOREDUCTASE NAD-BINDING DOMAIN-CONTAINING PROTEIN 1"/>
    <property type="match status" value="1"/>
</dbReference>
<evidence type="ECO:0000256" key="2">
    <source>
        <dbReference type="ARBA" id="ARBA00023027"/>
    </source>
</evidence>
<dbReference type="SUPFAM" id="SSF63380">
    <property type="entry name" value="Riboflavin synthase domain-like"/>
    <property type="match status" value="1"/>
</dbReference>
<gene>
    <name evidence="5" type="ORF">CMQ_6266</name>
</gene>
<dbReference type="InterPro" id="IPR052128">
    <property type="entry name" value="Oxidoreductase_NAD-binding"/>
</dbReference>
<dbReference type="GO" id="GO:0016491">
    <property type="term" value="F:oxidoreductase activity"/>
    <property type="evidence" value="ECO:0007669"/>
    <property type="project" value="UniProtKB-KW"/>
</dbReference>
<dbReference type="HOGENOM" id="CLU_003827_7_1_1"/>
<dbReference type="RefSeq" id="XP_014170806.1">
    <property type="nucleotide sequence ID" value="XM_014315331.1"/>
</dbReference>
<feature type="domain" description="FAD-binding FR-type" evidence="4">
    <location>
        <begin position="23"/>
        <end position="136"/>
    </location>
</feature>
<keyword evidence="1" id="KW-0560">Oxidoreductase</keyword>
<dbReference type="OrthoDB" id="436496at2759"/>
<evidence type="ECO:0000256" key="3">
    <source>
        <dbReference type="SAM" id="MobiDB-lite"/>
    </source>
</evidence>
<accession>F0XM80</accession>
<evidence type="ECO:0000256" key="1">
    <source>
        <dbReference type="ARBA" id="ARBA00023002"/>
    </source>
</evidence>
<dbReference type="SUPFAM" id="SSF52343">
    <property type="entry name" value="Ferredoxin reductase-like, C-terminal NADP-linked domain"/>
    <property type="match status" value="1"/>
</dbReference>
<evidence type="ECO:0000259" key="4">
    <source>
        <dbReference type="PROSITE" id="PS51384"/>
    </source>
</evidence>
<dbReference type="Proteomes" id="UP000007796">
    <property type="component" value="Unassembled WGS sequence"/>
</dbReference>
<dbReference type="Gene3D" id="2.40.30.10">
    <property type="entry name" value="Translation factors"/>
    <property type="match status" value="1"/>
</dbReference>
<dbReference type="InterPro" id="IPR039261">
    <property type="entry name" value="FNR_nucleotide-bd"/>
</dbReference>
<organism evidence="6">
    <name type="scientific">Grosmannia clavigera (strain kw1407 / UAMH 11150)</name>
    <name type="common">Blue stain fungus</name>
    <name type="synonym">Graphiocladiella clavigera</name>
    <dbReference type="NCBI Taxonomy" id="655863"/>
    <lineage>
        <taxon>Eukaryota</taxon>
        <taxon>Fungi</taxon>
        <taxon>Dikarya</taxon>
        <taxon>Ascomycota</taxon>
        <taxon>Pezizomycotina</taxon>
        <taxon>Sordariomycetes</taxon>
        <taxon>Sordariomycetidae</taxon>
        <taxon>Ophiostomatales</taxon>
        <taxon>Ophiostomataceae</taxon>
        <taxon>Leptographium</taxon>
    </lineage>
</organism>
<dbReference type="EMBL" id="GL629794">
    <property type="protein sequence ID" value="EFX01324.1"/>
    <property type="molecule type" value="Genomic_DNA"/>
</dbReference>
<dbReference type="PANTHER" id="PTHR46505">
    <property type="entry name" value="OXIDOREDUCTASE NAD-BINDING DOMAIN-CONTAINING PROTEIN 1"/>
    <property type="match status" value="1"/>
</dbReference>
<name>F0XM80_GROCL</name>
<dbReference type="InParanoid" id="F0XM80"/>
<dbReference type="AlphaFoldDB" id="F0XM80"/>
<sequence length="322" mass="34614">MTEIGREVKESHLERTAAEPRDRAMHSVILSDIQPVGRTIRVLRLQIPPGSPDIQFLPGQWIDTFCPGVTKAGGFTITSAPSRAVSRQDGHPCYIELAVRQASDNPAAEWLWQPAAAILGDTLQVRVGGSFVFPPPSLGGSPTLAPRARFVFVAGGVGINPLISMLSYLGDQQEAAPVVEMLYSTREEESLSTNSKADDDSPASRVLFLDRLASLFSTERLRGKLQLFLTGGSIFAGLSGKLMCNGLDVSYGRKRITTADLDAAVLGGLGTGEDHASIIKRTYVYVCGVPAMTDAFVAHLTASRKSGGLGLPLSNVLYEKWW</sequence>
<dbReference type="CDD" id="cd00322">
    <property type="entry name" value="FNR_like"/>
    <property type="match status" value="1"/>
</dbReference>
<protein>
    <submittedName>
        <fullName evidence="5">Oxidoreductase-like protein</fullName>
    </submittedName>
</protein>